<dbReference type="GO" id="GO:0009897">
    <property type="term" value="C:external side of plasma membrane"/>
    <property type="evidence" value="ECO:0007669"/>
    <property type="project" value="TreeGrafter"/>
</dbReference>
<dbReference type="SMART" id="SM00408">
    <property type="entry name" value="IGc2"/>
    <property type="match status" value="2"/>
</dbReference>
<dbReference type="FunFam" id="2.60.40.10:FF:000217">
    <property type="entry name" value="High affinity immunoglobulin gamma Fc receptor I"/>
    <property type="match status" value="1"/>
</dbReference>
<evidence type="ECO:0000313" key="7">
    <source>
        <dbReference type="EMBL" id="KAB1260751.1"/>
    </source>
</evidence>
<dbReference type="AlphaFoldDB" id="A0A5N4CPY5"/>
<keyword evidence="3" id="KW-1015">Disulfide bond</keyword>
<dbReference type="InterPro" id="IPR013783">
    <property type="entry name" value="Ig-like_fold"/>
</dbReference>
<dbReference type="Gene3D" id="2.60.40.10">
    <property type="entry name" value="Immunoglobulins"/>
    <property type="match status" value="2"/>
</dbReference>
<keyword evidence="7" id="KW-0675">Receptor</keyword>
<dbReference type="Pfam" id="PF13895">
    <property type="entry name" value="Ig_2"/>
    <property type="match status" value="2"/>
</dbReference>
<organism evidence="7 8">
    <name type="scientific">Camelus dromedarius</name>
    <name type="common">Dromedary</name>
    <name type="synonym">Arabian camel</name>
    <dbReference type="NCBI Taxonomy" id="9838"/>
    <lineage>
        <taxon>Eukaryota</taxon>
        <taxon>Metazoa</taxon>
        <taxon>Chordata</taxon>
        <taxon>Craniata</taxon>
        <taxon>Vertebrata</taxon>
        <taxon>Euteleostomi</taxon>
        <taxon>Mammalia</taxon>
        <taxon>Eutheria</taxon>
        <taxon>Laurasiatheria</taxon>
        <taxon>Artiodactyla</taxon>
        <taxon>Tylopoda</taxon>
        <taxon>Camelidae</taxon>
        <taxon>Camelus</taxon>
    </lineage>
</organism>
<dbReference type="InterPro" id="IPR003598">
    <property type="entry name" value="Ig_sub2"/>
</dbReference>
<evidence type="ECO:0000256" key="2">
    <source>
        <dbReference type="ARBA" id="ARBA00022737"/>
    </source>
</evidence>
<dbReference type="GO" id="GO:0007166">
    <property type="term" value="P:cell surface receptor signaling pathway"/>
    <property type="evidence" value="ECO:0007669"/>
    <property type="project" value="TreeGrafter"/>
</dbReference>
<dbReference type="PANTHER" id="PTHR11481:SF71">
    <property type="entry name" value="FC RECEPTOR-LIKE A"/>
    <property type="match status" value="1"/>
</dbReference>
<evidence type="ECO:0000259" key="6">
    <source>
        <dbReference type="PROSITE" id="PS50835"/>
    </source>
</evidence>
<dbReference type="SUPFAM" id="SSF48726">
    <property type="entry name" value="Immunoglobulin"/>
    <property type="match status" value="2"/>
</dbReference>
<feature type="region of interest" description="Disordered" evidence="5">
    <location>
        <begin position="311"/>
        <end position="362"/>
    </location>
</feature>
<dbReference type="GO" id="GO:0004888">
    <property type="term" value="F:transmembrane signaling receptor activity"/>
    <property type="evidence" value="ECO:0007669"/>
    <property type="project" value="TreeGrafter"/>
</dbReference>
<evidence type="ECO:0000256" key="1">
    <source>
        <dbReference type="ARBA" id="ARBA00022729"/>
    </source>
</evidence>
<reference evidence="7 8" key="1">
    <citation type="journal article" date="2019" name="Mol. Ecol. Resour.">
        <title>Improving Illumina assemblies with Hi-C and long reads: an example with the North African dromedary.</title>
        <authorList>
            <person name="Elbers J.P."/>
            <person name="Rogers M.F."/>
            <person name="Perelman P.L."/>
            <person name="Proskuryakova A.A."/>
            <person name="Serdyukova N.A."/>
            <person name="Johnson W.E."/>
            <person name="Horin P."/>
            <person name="Corander J."/>
            <person name="Murphy D."/>
            <person name="Burger P.A."/>
        </authorList>
    </citation>
    <scope>NUCLEOTIDE SEQUENCE [LARGE SCALE GENOMIC DNA]</scope>
    <source>
        <strain evidence="7">Drom800</strain>
        <tissue evidence="7">Blood</tissue>
    </source>
</reference>
<dbReference type="PANTHER" id="PTHR11481">
    <property type="entry name" value="IMMUNOGLOBULIN FC RECEPTOR"/>
    <property type="match status" value="1"/>
</dbReference>
<comment type="caution">
    <text evidence="7">The sequence shown here is derived from an EMBL/GenBank/DDBJ whole genome shotgun (WGS) entry which is preliminary data.</text>
</comment>
<keyword evidence="2" id="KW-0677">Repeat</keyword>
<evidence type="ECO:0000256" key="5">
    <source>
        <dbReference type="SAM" id="MobiDB-lite"/>
    </source>
</evidence>
<name>A0A5N4CPY5_CAMDR</name>
<gene>
    <name evidence="7" type="ORF">Cadr_000024509</name>
</gene>
<dbReference type="InterPro" id="IPR003599">
    <property type="entry name" value="Ig_sub"/>
</dbReference>
<keyword evidence="8" id="KW-1185">Reference proteome</keyword>
<dbReference type="PROSITE" id="PS50835">
    <property type="entry name" value="IG_LIKE"/>
    <property type="match status" value="2"/>
</dbReference>
<evidence type="ECO:0000256" key="4">
    <source>
        <dbReference type="ARBA" id="ARBA00023319"/>
    </source>
</evidence>
<feature type="domain" description="Ig-like" evidence="6">
    <location>
        <begin position="124"/>
        <end position="213"/>
    </location>
</feature>
<dbReference type="FunFam" id="2.60.40.10:FF:000651">
    <property type="entry name" value="Fc receptor like 1"/>
    <property type="match status" value="1"/>
</dbReference>
<dbReference type="InterPro" id="IPR050488">
    <property type="entry name" value="Ig_Fc_receptor"/>
</dbReference>
<dbReference type="InterPro" id="IPR007110">
    <property type="entry name" value="Ig-like_dom"/>
</dbReference>
<evidence type="ECO:0000313" key="8">
    <source>
        <dbReference type="Proteomes" id="UP000299084"/>
    </source>
</evidence>
<dbReference type="InterPro" id="IPR036179">
    <property type="entry name" value="Ig-like_dom_sf"/>
</dbReference>
<feature type="domain" description="Ig-like" evidence="6">
    <location>
        <begin position="224"/>
        <end position="311"/>
    </location>
</feature>
<dbReference type="Proteomes" id="UP000299084">
    <property type="component" value="Unassembled WGS sequence"/>
</dbReference>
<dbReference type="SMART" id="SM00409">
    <property type="entry name" value="IG"/>
    <property type="match status" value="2"/>
</dbReference>
<keyword evidence="4" id="KW-0393">Immunoglobulin domain</keyword>
<protein>
    <submittedName>
        <fullName evidence="7">Fc receptor-like A</fullName>
    </submittedName>
</protein>
<evidence type="ECO:0000256" key="3">
    <source>
        <dbReference type="ARBA" id="ARBA00023157"/>
    </source>
</evidence>
<dbReference type="EMBL" id="JWIN03000021">
    <property type="protein sequence ID" value="KAB1260751.1"/>
    <property type="molecule type" value="Genomic_DNA"/>
</dbReference>
<accession>A0A5N4CPY5</accession>
<keyword evidence="1" id="KW-0732">Signal</keyword>
<proteinExistence type="predicted"/>
<sequence length="415" mass="44650">MLKKISVLEAGDLNTVTMKLGCVLTAGAFCFSPAMLWAAQMLLAGCHAGEGGALVEGNFLSSFSKSQRHFPVLLGPCPPSVASLEALQCEGPVSTQESSCHMDDDLPGPGEVDFQVKGYTFSEPFHLVVSYDWLILQSPIRPIFEGDPLVLRCQAWQDWPLTQVTFYRDGSALGSPGPKKEFSIAVVQKADSGHYHCSATFSSPGPGSPETASPVAITVQELFPAPVLRATPSAVPQEGSPVTLSCQTELPLQRSAARLLFSFYKDSRTVRSRGPSSEFQIPTASEAHSGSYWCEAATEDNQIWKQSPKVEIRVQGPSSSAASPTMKPAPQKPAAPETTSTEPPGPLPPLSTPSSKDKGFSSCLQVPDPHLYHQMGVLLKEMQDLRVLLGHLVMEMRNLSGHLKPETTKGAAKYE</sequence>
<dbReference type="GO" id="GO:0006955">
    <property type="term" value="P:immune response"/>
    <property type="evidence" value="ECO:0007669"/>
    <property type="project" value="TreeGrafter"/>
</dbReference>